<dbReference type="InterPro" id="IPR001254">
    <property type="entry name" value="Trypsin_dom"/>
</dbReference>
<evidence type="ECO:0000313" key="4">
    <source>
        <dbReference type="EMBL" id="UYV76057.1"/>
    </source>
</evidence>
<organism evidence="4 5">
    <name type="scientific">Cordylochernes scorpioides</name>
    <dbReference type="NCBI Taxonomy" id="51811"/>
    <lineage>
        <taxon>Eukaryota</taxon>
        <taxon>Metazoa</taxon>
        <taxon>Ecdysozoa</taxon>
        <taxon>Arthropoda</taxon>
        <taxon>Chelicerata</taxon>
        <taxon>Arachnida</taxon>
        <taxon>Pseudoscorpiones</taxon>
        <taxon>Cheliferoidea</taxon>
        <taxon>Chernetidae</taxon>
        <taxon>Cordylochernes</taxon>
    </lineage>
</organism>
<gene>
    <name evidence="4" type="ORF">LAZ67_13002347</name>
</gene>
<dbReference type="SUPFAM" id="SSF57424">
    <property type="entry name" value="LDL receptor-like module"/>
    <property type="match status" value="1"/>
</dbReference>
<dbReference type="InterPro" id="IPR036055">
    <property type="entry name" value="LDL_receptor-like_sf"/>
</dbReference>
<dbReference type="PROSITE" id="PS01209">
    <property type="entry name" value="LDLRA_1"/>
    <property type="match status" value="1"/>
</dbReference>
<dbReference type="PROSITE" id="PS50240">
    <property type="entry name" value="TRYPSIN_DOM"/>
    <property type="match status" value="1"/>
</dbReference>
<feature type="disulfide bond" evidence="2">
    <location>
        <begin position="72"/>
        <end position="87"/>
    </location>
</feature>
<dbReference type="InterPro" id="IPR023415">
    <property type="entry name" value="LDLR_class-A_CS"/>
</dbReference>
<dbReference type="Gene3D" id="2.40.10.10">
    <property type="entry name" value="Trypsin-like serine proteases"/>
    <property type="match status" value="1"/>
</dbReference>
<evidence type="ECO:0000256" key="1">
    <source>
        <dbReference type="ARBA" id="ARBA00023157"/>
    </source>
</evidence>
<dbReference type="PANTHER" id="PTHR24252:SF7">
    <property type="entry name" value="HYALIN"/>
    <property type="match status" value="1"/>
</dbReference>
<dbReference type="InterPro" id="IPR009003">
    <property type="entry name" value="Peptidase_S1_PA"/>
</dbReference>
<evidence type="ECO:0000313" key="5">
    <source>
        <dbReference type="Proteomes" id="UP001235939"/>
    </source>
</evidence>
<dbReference type="EMBL" id="CP092875">
    <property type="protein sequence ID" value="UYV76057.1"/>
    <property type="molecule type" value="Genomic_DNA"/>
</dbReference>
<keyword evidence="5" id="KW-1185">Reference proteome</keyword>
<accession>A0ABY6L6G6</accession>
<dbReference type="CDD" id="cd00112">
    <property type="entry name" value="LDLa"/>
    <property type="match status" value="1"/>
</dbReference>
<comment type="caution">
    <text evidence="2">Lacks conserved residue(s) required for the propagation of feature annotation.</text>
</comment>
<dbReference type="SMART" id="SM00192">
    <property type="entry name" value="LDLa"/>
    <property type="match status" value="1"/>
</dbReference>
<reference evidence="4 5" key="1">
    <citation type="submission" date="2022-01" db="EMBL/GenBank/DDBJ databases">
        <title>A chromosomal length assembly of Cordylochernes scorpioides.</title>
        <authorList>
            <person name="Zeh D."/>
            <person name="Zeh J."/>
        </authorList>
    </citation>
    <scope>NUCLEOTIDE SEQUENCE [LARGE SCALE GENOMIC DNA]</scope>
    <source>
        <strain evidence="4">IN4F17</strain>
        <tissue evidence="4">Whole Body</tissue>
    </source>
</reference>
<dbReference type="Pfam" id="PF00089">
    <property type="entry name" value="Trypsin"/>
    <property type="match status" value="1"/>
</dbReference>
<dbReference type="InterPro" id="IPR043504">
    <property type="entry name" value="Peptidase_S1_PA_chymotrypsin"/>
</dbReference>
<dbReference type="Gene3D" id="4.10.400.10">
    <property type="entry name" value="Low-density Lipoprotein Receptor"/>
    <property type="match status" value="1"/>
</dbReference>
<sequence>MATSPEVVQYLWRIWSSEYINGVQQQNLWKNAVVLLNEVRLPLAKFNCLCAAEPCSQFPCENGRCVPWSKRCDMHDDCKDGSDEKNCPPFNERNLKCGDPVVDGRKHYTKIVGGKIAHPLAWPWMAQFKFRGLHLCGGSLIHHRWVLTANHCILTEFWKDWVVYFGKYNRENRNSQMSMRQIRRIVRPPKMPMKRLGHILTLKKQSQSLNALQDLFWMRNVDNWVYFFINLVRFFFFFCLKNALDNFYIG</sequence>
<proteinExistence type="predicted"/>
<dbReference type="Proteomes" id="UP001235939">
    <property type="component" value="Chromosome 13"/>
</dbReference>
<keyword evidence="1 2" id="KW-1015">Disulfide bond</keyword>
<name>A0ABY6L6G6_9ARAC</name>
<dbReference type="PANTHER" id="PTHR24252">
    <property type="entry name" value="ACROSIN-RELATED"/>
    <property type="match status" value="1"/>
</dbReference>
<feature type="disulfide bond" evidence="2">
    <location>
        <begin position="60"/>
        <end position="78"/>
    </location>
</feature>
<dbReference type="Pfam" id="PF00057">
    <property type="entry name" value="Ldl_recept_a"/>
    <property type="match status" value="1"/>
</dbReference>
<dbReference type="InterPro" id="IPR002172">
    <property type="entry name" value="LDrepeatLR_classA_rpt"/>
</dbReference>
<dbReference type="SUPFAM" id="SSF50494">
    <property type="entry name" value="Trypsin-like serine proteases"/>
    <property type="match status" value="1"/>
</dbReference>
<evidence type="ECO:0000256" key="2">
    <source>
        <dbReference type="PROSITE-ProRule" id="PRU00124"/>
    </source>
</evidence>
<feature type="domain" description="Peptidase S1" evidence="3">
    <location>
        <begin position="111"/>
        <end position="224"/>
    </location>
</feature>
<evidence type="ECO:0000259" key="3">
    <source>
        <dbReference type="PROSITE" id="PS50240"/>
    </source>
</evidence>
<protein>
    <recommendedName>
        <fullName evidence="3">Peptidase S1 domain-containing protein</fullName>
    </recommendedName>
</protein>
<dbReference type="PROSITE" id="PS50068">
    <property type="entry name" value="LDLRA_2"/>
    <property type="match status" value="1"/>
</dbReference>